<accession>A0A2P2QK03</accession>
<sequence length="56" mass="6511">MICSMFCSVNHLSQLFFKQIVCFIRPCWHHDIVYSATEHCSELLQKASLDCGFLKT</sequence>
<dbReference type="AlphaFoldDB" id="A0A2P2QK03"/>
<organism evidence="1">
    <name type="scientific">Rhizophora mucronata</name>
    <name type="common">Asiatic mangrove</name>
    <dbReference type="NCBI Taxonomy" id="61149"/>
    <lineage>
        <taxon>Eukaryota</taxon>
        <taxon>Viridiplantae</taxon>
        <taxon>Streptophyta</taxon>
        <taxon>Embryophyta</taxon>
        <taxon>Tracheophyta</taxon>
        <taxon>Spermatophyta</taxon>
        <taxon>Magnoliopsida</taxon>
        <taxon>eudicotyledons</taxon>
        <taxon>Gunneridae</taxon>
        <taxon>Pentapetalae</taxon>
        <taxon>rosids</taxon>
        <taxon>fabids</taxon>
        <taxon>Malpighiales</taxon>
        <taxon>Rhizophoraceae</taxon>
        <taxon>Rhizophora</taxon>
    </lineage>
</organism>
<dbReference type="EMBL" id="GGEC01086838">
    <property type="protein sequence ID" value="MBX67322.1"/>
    <property type="molecule type" value="Transcribed_RNA"/>
</dbReference>
<protein>
    <submittedName>
        <fullName evidence="1">Uncharacterized protein</fullName>
    </submittedName>
</protein>
<proteinExistence type="predicted"/>
<reference evidence="1" key="1">
    <citation type="submission" date="2018-02" db="EMBL/GenBank/DDBJ databases">
        <title>Rhizophora mucronata_Transcriptome.</title>
        <authorList>
            <person name="Meera S.P."/>
            <person name="Sreeshan A."/>
            <person name="Augustine A."/>
        </authorList>
    </citation>
    <scope>NUCLEOTIDE SEQUENCE</scope>
    <source>
        <tissue evidence="1">Leaf</tissue>
    </source>
</reference>
<name>A0A2P2QK03_RHIMU</name>
<evidence type="ECO:0000313" key="1">
    <source>
        <dbReference type="EMBL" id="MBX67322.1"/>
    </source>
</evidence>